<name>A0A918F8C5_AGRME</name>
<evidence type="ECO:0000313" key="1">
    <source>
        <dbReference type="EMBL" id="GGR18712.1"/>
    </source>
</evidence>
<dbReference type="EMBL" id="BMRJ01000001">
    <property type="protein sequence ID" value="GGR18712.1"/>
    <property type="molecule type" value="Genomic_DNA"/>
</dbReference>
<comment type="caution">
    <text evidence="1">The sequence shown here is derived from an EMBL/GenBank/DDBJ whole genome shotgun (WGS) entry which is preliminary data.</text>
</comment>
<proteinExistence type="predicted"/>
<dbReference type="AlphaFoldDB" id="A0A918F8C5"/>
<dbReference type="Proteomes" id="UP000610303">
    <property type="component" value="Unassembled WGS sequence"/>
</dbReference>
<keyword evidence="2" id="KW-1185">Reference proteome</keyword>
<organism evidence="1 2">
    <name type="scientific">Agromyces mediolanus</name>
    <name type="common">Corynebacterium mediolanum</name>
    <dbReference type="NCBI Taxonomy" id="41986"/>
    <lineage>
        <taxon>Bacteria</taxon>
        <taxon>Bacillati</taxon>
        <taxon>Actinomycetota</taxon>
        <taxon>Actinomycetes</taxon>
        <taxon>Micrococcales</taxon>
        <taxon>Microbacteriaceae</taxon>
        <taxon>Agromyces</taxon>
    </lineage>
</organism>
<reference evidence="1" key="1">
    <citation type="journal article" date="2014" name="Int. J. Syst. Evol. Microbiol.">
        <title>Complete genome sequence of Corynebacterium casei LMG S-19264T (=DSM 44701T), isolated from a smear-ripened cheese.</title>
        <authorList>
            <consortium name="US DOE Joint Genome Institute (JGI-PGF)"/>
            <person name="Walter F."/>
            <person name="Albersmeier A."/>
            <person name="Kalinowski J."/>
            <person name="Ruckert C."/>
        </authorList>
    </citation>
    <scope>NUCLEOTIDE SEQUENCE</scope>
    <source>
        <strain evidence="1">JCM 3346</strain>
    </source>
</reference>
<gene>
    <name evidence="1" type="ORF">GCM10010196_09800</name>
</gene>
<evidence type="ECO:0000313" key="2">
    <source>
        <dbReference type="Proteomes" id="UP000610303"/>
    </source>
</evidence>
<accession>A0A918F8C5</accession>
<reference evidence="1" key="2">
    <citation type="submission" date="2020-09" db="EMBL/GenBank/DDBJ databases">
        <authorList>
            <person name="Sun Q."/>
            <person name="Ohkuma M."/>
        </authorList>
    </citation>
    <scope>NUCLEOTIDE SEQUENCE</scope>
    <source>
        <strain evidence="1">JCM 3346</strain>
    </source>
</reference>
<sequence>MTPGPIEPADDVGARRAHNDAMDAANADPHRLAPGLLPTPFTAEEIRAASGSGKTIRLLVEEPGGTSFERVNRFVDCDAEGATLEQWRLAPGGEVDGEVSRGRVSWRELQEHAAFPEATTIVRDEELELPFGRAACRRYELAGDGGAPAAVFWFALELPGMPARYEVLVPGGVQRTTIRSVVAEH</sequence>
<protein>
    <submittedName>
        <fullName evidence="1">Uncharacterized protein</fullName>
    </submittedName>
</protein>